<dbReference type="Pfam" id="PF00403">
    <property type="entry name" value="HMA"/>
    <property type="match status" value="1"/>
</dbReference>
<dbReference type="InterPro" id="IPR017969">
    <property type="entry name" value="Heavy-metal-associated_CS"/>
</dbReference>
<feature type="domain" description="HMA" evidence="2">
    <location>
        <begin position="1"/>
        <end position="64"/>
    </location>
</feature>
<dbReference type="EMBL" id="VJOM01000017">
    <property type="protein sequence ID" value="TSE31074.1"/>
    <property type="molecule type" value="Genomic_DNA"/>
</dbReference>
<dbReference type="STRING" id="307486.GCA_000807215_00693"/>
<dbReference type="PROSITE" id="PS50846">
    <property type="entry name" value="HMA_2"/>
    <property type="match status" value="1"/>
</dbReference>
<protein>
    <submittedName>
        <fullName evidence="3">Copper chaperone CopZ</fullName>
    </submittedName>
</protein>
<evidence type="ECO:0000313" key="3">
    <source>
        <dbReference type="EMBL" id="TSE31074.1"/>
    </source>
</evidence>
<dbReference type="OrthoDB" id="9813965at2"/>
<organism evidence="3 4">
    <name type="scientific">Tepidimonas taiwanensis</name>
    <dbReference type="NCBI Taxonomy" id="307486"/>
    <lineage>
        <taxon>Bacteria</taxon>
        <taxon>Pseudomonadati</taxon>
        <taxon>Pseudomonadota</taxon>
        <taxon>Betaproteobacteria</taxon>
        <taxon>Burkholderiales</taxon>
        <taxon>Tepidimonas</taxon>
    </lineage>
</organism>
<proteinExistence type="predicted"/>
<keyword evidence="1" id="KW-0479">Metal-binding</keyword>
<dbReference type="CDD" id="cd00371">
    <property type="entry name" value="HMA"/>
    <property type="match status" value="1"/>
</dbReference>
<comment type="caution">
    <text evidence="3">The sequence shown here is derived from an EMBL/GenBank/DDBJ whole genome shotgun (WGS) entry which is preliminary data.</text>
</comment>
<keyword evidence="4" id="KW-1185">Reference proteome</keyword>
<dbReference type="InterPro" id="IPR006121">
    <property type="entry name" value="HMA_dom"/>
</dbReference>
<dbReference type="Gene3D" id="3.30.70.100">
    <property type="match status" value="1"/>
</dbReference>
<sequence length="65" mass="7300">MQHVFTVDGMSCGHCVKAITQAIRALDPQAQVRVDLDERRVEVESDRSRVALADAIRDEGYTVRD</sequence>
<name>A0A554X5G7_9BURK</name>
<dbReference type="Proteomes" id="UP000317763">
    <property type="component" value="Unassembled WGS sequence"/>
</dbReference>
<dbReference type="SMR" id="A0A554X5G7"/>
<dbReference type="SUPFAM" id="SSF55008">
    <property type="entry name" value="HMA, heavy metal-associated domain"/>
    <property type="match status" value="1"/>
</dbReference>
<reference evidence="3 4" key="1">
    <citation type="submission" date="2019-07" db="EMBL/GenBank/DDBJ databases">
        <title>Tepidimonas taiwanensis I1-1 draft genome.</title>
        <authorList>
            <person name="Da Costa M.S."/>
            <person name="Froufe H.J.C."/>
            <person name="Egas C."/>
            <person name="Albuquerque L."/>
        </authorList>
    </citation>
    <scope>NUCLEOTIDE SEQUENCE [LARGE SCALE GENOMIC DNA]</scope>
    <source>
        <strain evidence="3 4">I1-1</strain>
    </source>
</reference>
<accession>A0A554X5G7</accession>
<evidence type="ECO:0000256" key="1">
    <source>
        <dbReference type="ARBA" id="ARBA00022723"/>
    </source>
</evidence>
<evidence type="ECO:0000313" key="4">
    <source>
        <dbReference type="Proteomes" id="UP000317763"/>
    </source>
</evidence>
<dbReference type="RefSeq" id="WP_043699310.1">
    <property type="nucleotide sequence ID" value="NZ_CP083911.1"/>
</dbReference>
<dbReference type="GO" id="GO:0046872">
    <property type="term" value="F:metal ion binding"/>
    <property type="evidence" value="ECO:0007669"/>
    <property type="project" value="UniProtKB-KW"/>
</dbReference>
<evidence type="ECO:0000259" key="2">
    <source>
        <dbReference type="PROSITE" id="PS50846"/>
    </source>
</evidence>
<dbReference type="AlphaFoldDB" id="A0A554X5G7"/>
<dbReference type="PROSITE" id="PS01047">
    <property type="entry name" value="HMA_1"/>
    <property type="match status" value="1"/>
</dbReference>
<gene>
    <name evidence="3" type="primary">copZ</name>
    <name evidence="3" type="ORF">Ttaiw_01634</name>
</gene>
<dbReference type="InterPro" id="IPR036163">
    <property type="entry name" value="HMA_dom_sf"/>
</dbReference>